<evidence type="ECO:0000313" key="4">
    <source>
        <dbReference type="EMBL" id="CAL4114966.1"/>
    </source>
</evidence>
<dbReference type="InterPro" id="IPR000896">
    <property type="entry name" value="Hemocyanin/hexamerin_mid_dom"/>
</dbReference>
<feature type="non-terminal residue" evidence="4">
    <location>
        <position position="503"/>
    </location>
</feature>
<dbReference type="GO" id="GO:0046872">
    <property type="term" value="F:metal ion binding"/>
    <property type="evidence" value="ECO:0007669"/>
    <property type="project" value="UniProtKB-KW"/>
</dbReference>
<dbReference type="Gene3D" id="1.10.1280.10">
    <property type="entry name" value="Di-copper center containing domain from catechol oxidase"/>
    <property type="match status" value="1"/>
</dbReference>
<dbReference type="InterPro" id="IPR036697">
    <property type="entry name" value="Hemocyanin_N_sf"/>
</dbReference>
<dbReference type="SUPFAM" id="SSF48056">
    <property type="entry name" value="Di-copper centre-containing domain"/>
    <property type="match status" value="1"/>
</dbReference>
<keyword evidence="5" id="KW-1185">Reference proteome</keyword>
<dbReference type="Proteomes" id="UP001497623">
    <property type="component" value="Unassembled WGS sequence"/>
</dbReference>
<dbReference type="PANTHER" id="PTHR11511:SF4">
    <property type="entry name" value="PHENOLOXIDASE 2-RELATED"/>
    <property type="match status" value="1"/>
</dbReference>
<accession>A0AAV2R655</accession>
<dbReference type="InterPro" id="IPR008922">
    <property type="entry name" value="Di-copper_centre_dom_sf"/>
</dbReference>
<organism evidence="4 5">
    <name type="scientific">Meganyctiphanes norvegica</name>
    <name type="common">Northern krill</name>
    <name type="synonym">Thysanopoda norvegica</name>
    <dbReference type="NCBI Taxonomy" id="48144"/>
    <lineage>
        <taxon>Eukaryota</taxon>
        <taxon>Metazoa</taxon>
        <taxon>Ecdysozoa</taxon>
        <taxon>Arthropoda</taxon>
        <taxon>Crustacea</taxon>
        <taxon>Multicrustacea</taxon>
        <taxon>Malacostraca</taxon>
        <taxon>Eumalacostraca</taxon>
        <taxon>Eucarida</taxon>
        <taxon>Euphausiacea</taxon>
        <taxon>Euphausiidae</taxon>
        <taxon>Meganyctiphanes</taxon>
    </lineage>
</organism>
<dbReference type="AlphaFoldDB" id="A0AAV2R655"/>
<sequence length="503" mass="58392">MISKFYYFISNTLIILGIICPLVHSLPFEEKIFSQNEDQKSFFKQFGWALGSSSDKLFNLQRSNNFDVIEEITEQTIKPIFDRLLELLIFPFDHPEIQENHTESDRNRGECQAPISSLGKRQGQNLCTICQDEISAATDLINYFQESRNPTELLEMVEPCKNVLNEYLFNYAFTYILVTKFPGFQYPSIMEIFPGMFVHKRELIKVKKQVARKHRIKRMAESSDPIIVYVKPKVYEDMELNLNYFREDYGYNSHHWNWHIVHGPFTSTDRRGELFWYMHHQMLARYDLERLSLGMDRVKNPGPLNQPIEVGYFPNLDPSTNGEDWTSRQDNTMLRSVESNGKVTHDIEDIELWHTRLSQAARDGFMINQDGQRVEISDDVEIRSGVRRGIDIFTAATVSGNQISPDVDFYGNLHNHGHNIIAHAVDPEDRHQPSTISVSPGRSYPRHDLFSSGRPFTGDVLRVWDYGIMTHDVDRSRLPNIHSSAMKIAADSEYIADRHKSFN</sequence>
<dbReference type="PRINTS" id="PR00187">
    <property type="entry name" value="HAEMOCYANIN"/>
</dbReference>
<evidence type="ECO:0000256" key="1">
    <source>
        <dbReference type="ARBA" id="ARBA00022723"/>
    </source>
</evidence>
<proteinExistence type="predicted"/>
<dbReference type="Gene3D" id="1.20.1370.10">
    <property type="entry name" value="Hemocyanin, N-terminal domain"/>
    <property type="match status" value="1"/>
</dbReference>
<dbReference type="EMBL" id="CAXKWB010015969">
    <property type="protein sequence ID" value="CAL4114966.1"/>
    <property type="molecule type" value="Genomic_DNA"/>
</dbReference>
<keyword evidence="2" id="KW-0186">Copper</keyword>
<dbReference type="PANTHER" id="PTHR11511">
    <property type="entry name" value="LARVAL STORAGE PROTEIN/PHENOLOXIDASE"/>
    <property type="match status" value="1"/>
</dbReference>
<evidence type="ECO:0000259" key="3">
    <source>
        <dbReference type="Pfam" id="PF00372"/>
    </source>
</evidence>
<keyword evidence="1" id="KW-0479">Metal-binding</keyword>
<reference evidence="4 5" key="1">
    <citation type="submission" date="2024-05" db="EMBL/GenBank/DDBJ databases">
        <authorList>
            <person name="Wallberg A."/>
        </authorList>
    </citation>
    <scope>NUCLEOTIDE SEQUENCE [LARGE SCALE GENOMIC DNA]</scope>
</reference>
<gene>
    <name evidence="4" type="ORF">MNOR_LOCUS20558</name>
</gene>
<dbReference type="SUPFAM" id="SSF48050">
    <property type="entry name" value="Hemocyanin, N-terminal domain"/>
    <property type="match status" value="1"/>
</dbReference>
<comment type="caution">
    <text evidence="4">The sequence shown here is derived from an EMBL/GenBank/DDBJ whole genome shotgun (WGS) entry which is preliminary data.</text>
</comment>
<name>A0AAV2R655_MEGNR</name>
<protein>
    <recommendedName>
        <fullName evidence="3">Hemocyanin middle domain-containing protein</fullName>
    </recommendedName>
</protein>
<evidence type="ECO:0000313" key="5">
    <source>
        <dbReference type="Proteomes" id="UP001497623"/>
    </source>
</evidence>
<evidence type="ECO:0000256" key="2">
    <source>
        <dbReference type="ARBA" id="ARBA00023008"/>
    </source>
</evidence>
<dbReference type="Pfam" id="PF00372">
    <property type="entry name" value="Hemocyanin_M"/>
    <property type="match status" value="1"/>
</dbReference>
<dbReference type="InterPro" id="IPR013788">
    <property type="entry name" value="Hemocyanin/hexamerin"/>
</dbReference>
<feature type="domain" description="Hemocyanin middle" evidence="3">
    <location>
        <begin position="189"/>
        <end position="432"/>
    </location>
</feature>